<dbReference type="InterPro" id="IPR003961">
    <property type="entry name" value="FN3_dom"/>
</dbReference>
<dbReference type="InterPro" id="IPR036116">
    <property type="entry name" value="FN3_sf"/>
</dbReference>
<evidence type="ECO:0000313" key="4">
    <source>
        <dbReference type="EMBL" id="GAA2332285.1"/>
    </source>
</evidence>
<evidence type="ECO:0000313" key="5">
    <source>
        <dbReference type="Proteomes" id="UP001501444"/>
    </source>
</evidence>
<dbReference type="Pfam" id="PF25834">
    <property type="entry name" value="Fn3_SaeA_4th"/>
    <property type="match status" value="1"/>
</dbReference>
<dbReference type="RefSeq" id="WP_344611132.1">
    <property type="nucleotide sequence ID" value="NZ_BAAARV010000007.1"/>
</dbReference>
<comment type="caution">
    <text evidence="4">The sequence shown here is derived from an EMBL/GenBank/DDBJ whole genome shotgun (WGS) entry which is preliminary data.</text>
</comment>
<name>A0ABN3FKF0_9ACTN</name>
<accession>A0ABN3FKF0</accession>
<feature type="domain" description="Fibronectin type-III" evidence="3">
    <location>
        <begin position="404"/>
        <end position="576"/>
    </location>
</feature>
<dbReference type="EMBL" id="BAAARV010000007">
    <property type="protein sequence ID" value="GAA2332285.1"/>
    <property type="molecule type" value="Genomic_DNA"/>
</dbReference>
<evidence type="ECO:0000259" key="3">
    <source>
        <dbReference type="SMART" id="SM00060"/>
    </source>
</evidence>
<keyword evidence="1" id="KW-0326">Glycosidase</keyword>
<keyword evidence="5" id="KW-1185">Reference proteome</keyword>
<organism evidence="4 5">
    <name type="scientific">Dactylosporangium salmoneum</name>
    <dbReference type="NCBI Taxonomy" id="53361"/>
    <lineage>
        <taxon>Bacteria</taxon>
        <taxon>Bacillati</taxon>
        <taxon>Actinomycetota</taxon>
        <taxon>Actinomycetes</taxon>
        <taxon>Micromonosporales</taxon>
        <taxon>Micromonosporaceae</taxon>
        <taxon>Dactylosporangium</taxon>
    </lineage>
</organism>
<evidence type="ECO:0000256" key="2">
    <source>
        <dbReference type="ARBA" id="ARBA00023326"/>
    </source>
</evidence>
<keyword evidence="2" id="KW-0119">Carbohydrate metabolism</keyword>
<dbReference type="SUPFAM" id="SSF49265">
    <property type="entry name" value="Fibronectin type III"/>
    <property type="match status" value="1"/>
</dbReference>
<dbReference type="SMART" id="SM00060">
    <property type="entry name" value="FN3"/>
    <property type="match status" value="1"/>
</dbReference>
<evidence type="ECO:0000256" key="1">
    <source>
        <dbReference type="ARBA" id="ARBA00023295"/>
    </source>
</evidence>
<keyword evidence="2" id="KW-0624">Polysaccharide degradation</keyword>
<proteinExistence type="predicted"/>
<sequence>MPDFDQGAYLRVLERARAAGAALPDLAVRYALDPATPRPDRELDEHLAAVRAFWRSVQTGPGRYTYGRLIQRMLVEHDQVVDALGTPAPGRGRFEAFLELRDRQLDRYRDRLAGEIRRRAGDCAVMTPADLQWLVRFAEGAYDLAGVRARAEAEGIVVREPRGVRPAVPPEEVRSLRRSVGQLSLDLSIEVVYGRPAVADGFTVLDGFALTRPGAPPLDLGLIEARQRDAARLGHQQTITAPTRDVLAILAAAARRGELGALLLAEVVQAVLERAHDRLELGVLAAAGAGLGLRRDEAGWLAVSLQADPGITALTGAARVEAALADGDLRRAETLAARLSAGAETERLRAEVAERGATVLRLTAEASDHLAAGRTEAAAERLHRAADLARDDAGVRSRLGRIPPPPPTGVAAVPRPDGTVVIAWKASRTLFGDVTYRVERATAESVPAAGRGALVAAGPACEAADPAVPVAVPLRYAVFAARDGESWSAPALSDGLVATPEVADAALTVGPHAVTGSWRPDPAVLEVLVSRGSGGPPTHGVGARVDARRDGFIDRDLAPRRRYYYRISACYLVGERRIVSPGHVLTAEIAPPPVAVGELSADVREQAGRTVVRVLWQPPPAGQVLVYATPAPPPLARAVPVPATELAAAMAAARGAVLGGVTEALPGGWERLTAPIETGRRIHLTAVTVSGEWAAAGPAAEVIAVPGVRGLEAVRQGERAQLTWVWPERCDEARVVWWADGPAAAGPPRGELLCSHSVYRQRNGVALDVGPEAVRIAVEARVATPDGVLSAPAATTRLPAAPDLIRYAMQHRVVRRQVAVTFRFTTLRACELPPFVIVQSSAEFLPDRPDQGRIVHRAQTPVWLRPGITHVVNLQLPAAGPRPFWLVCMKAPGVDSPVRIEPESRMRLQVT</sequence>
<gene>
    <name evidence="4" type="ORF">GCM10010170_011150</name>
</gene>
<dbReference type="Proteomes" id="UP001501444">
    <property type="component" value="Unassembled WGS sequence"/>
</dbReference>
<reference evidence="4 5" key="1">
    <citation type="journal article" date="2019" name="Int. J. Syst. Evol. Microbiol.">
        <title>The Global Catalogue of Microorganisms (GCM) 10K type strain sequencing project: providing services to taxonomists for standard genome sequencing and annotation.</title>
        <authorList>
            <consortium name="The Broad Institute Genomics Platform"/>
            <consortium name="The Broad Institute Genome Sequencing Center for Infectious Disease"/>
            <person name="Wu L."/>
            <person name="Ma J."/>
        </authorList>
    </citation>
    <scope>NUCLEOTIDE SEQUENCE [LARGE SCALE GENOMIC DNA]</scope>
    <source>
        <strain evidence="4 5">JCM 3272</strain>
    </source>
</reference>
<protein>
    <recommendedName>
        <fullName evidence="3">Fibronectin type-III domain-containing protein</fullName>
    </recommendedName>
</protein>
<keyword evidence="1" id="KW-0378">Hydrolase</keyword>
<dbReference type="InterPro" id="IPR058693">
    <property type="entry name" value="Fn3_SaeA_3rd"/>
</dbReference>